<organism evidence="2 3">
    <name type="scientific">Jatropha curcas</name>
    <name type="common">Barbados nut</name>
    <dbReference type="NCBI Taxonomy" id="180498"/>
    <lineage>
        <taxon>Eukaryota</taxon>
        <taxon>Viridiplantae</taxon>
        <taxon>Streptophyta</taxon>
        <taxon>Embryophyta</taxon>
        <taxon>Tracheophyta</taxon>
        <taxon>Spermatophyta</taxon>
        <taxon>Magnoliopsida</taxon>
        <taxon>eudicotyledons</taxon>
        <taxon>Gunneridae</taxon>
        <taxon>Pentapetalae</taxon>
        <taxon>rosids</taxon>
        <taxon>fabids</taxon>
        <taxon>Malpighiales</taxon>
        <taxon>Euphorbiaceae</taxon>
        <taxon>Crotonoideae</taxon>
        <taxon>Jatropheae</taxon>
        <taxon>Jatropha</taxon>
    </lineage>
</organism>
<evidence type="ECO:0000313" key="2">
    <source>
        <dbReference type="EMBL" id="KDP41671.1"/>
    </source>
</evidence>
<reference evidence="2 3" key="1">
    <citation type="journal article" date="2014" name="PLoS ONE">
        <title>Global Analysis of Gene Expression Profiles in Physic Nut (Jatropha curcas L.) Seedlings Exposed to Salt Stress.</title>
        <authorList>
            <person name="Zhang L."/>
            <person name="Zhang C."/>
            <person name="Wu P."/>
            <person name="Chen Y."/>
            <person name="Li M."/>
            <person name="Jiang H."/>
            <person name="Wu G."/>
        </authorList>
    </citation>
    <scope>NUCLEOTIDE SEQUENCE [LARGE SCALE GENOMIC DNA]</scope>
    <source>
        <strain evidence="3">cv. GZQX0401</strain>
        <tissue evidence="2">Young leaves</tissue>
    </source>
</reference>
<accession>A0A067KZP5</accession>
<keyword evidence="1" id="KW-1133">Transmembrane helix</keyword>
<dbReference type="OrthoDB" id="1187036at2759"/>
<proteinExistence type="predicted"/>
<dbReference type="Proteomes" id="UP000027138">
    <property type="component" value="Unassembled WGS sequence"/>
</dbReference>
<dbReference type="AlphaFoldDB" id="A0A067KZP5"/>
<name>A0A067KZP5_JATCU</name>
<evidence type="ECO:0000313" key="3">
    <source>
        <dbReference type="Proteomes" id="UP000027138"/>
    </source>
</evidence>
<keyword evidence="1" id="KW-0472">Membrane</keyword>
<dbReference type="EMBL" id="KK914318">
    <property type="protein sequence ID" value="KDP41671.1"/>
    <property type="molecule type" value="Genomic_DNA"/>
</dbReference>
<evidence type="ECO:0000256" key="1">
    <source>
        <dbReference type="SAM" id="Phobius"/>
    </source>
</evidence>
<protein>
    <recommendedName>
        <fullName evidence="4">Transmembrane protein</fullName>
    </recommendedName>
</protein>
<keyword evidence="3" id="KW-1185">Reference proteome</keyword>
<gene>
    <name evidence="2" type="ORF">JCGZ_16078</name>
</gene>
<evidence type="ECO:0008006" key="4">
    <source>
        <dbReference type="Google" id="ProtNLM"/>
    </source>
</evidence>
<sequence>MKHTRHIVFSLSFIVITYLVVLSSFSVQVESSRPLSHRLPPTSTNSFRIAKAYSGPSRRGIGHVSLAYAGPSHSGIGH</sequence>
<feature type="transmembrane region" description="Helical" evidence="1">
    <location>
        <begin position="7"/>
        <end position="27"/>
    </location>
</feature>
<keyword evidence="1" id="KW-0812">Transmembrane</keyword>